<dbReference type="GO" id="GO:0000278">
    <property type="term" value="P:mitotic cell cycle"/>
    <property type="evidence" value="ECO:0007669"/>
    <property type="project" value="TreeGrafter"/>
</dbReference>
<dbReference type="InterPro" id="IPR045173">
    <property type="entry name" value="Cdt1"/>
</dbReference>
<dbReference type="EMBL" id="UXUI01007307">
    <property type="protein sequence ID" value="VDD86889.1"/>
    <property type="molecule type" value="Genomic_DNA"/>
</dbReference>
<reference evidence="4" key="1">
    <citation type="submission" date="2017-02" db="UniProtKB">
        <authorList>
            <consortium name="WormBaseParasite"/>
        </authorList>
    </citation>
    <scope>IDENTIFICATION</scope>
</reference>
<keyword evidence="3" id="KW-1185">Reference proteome</keyword>
<dbReference type="GO" id="GO:0071163">
    <property type="term" value="P:DNA replication preinitiation complex assembly"/>
    <property type="evidence" value="ECO:0007669"/>
    <property type="project" value="InterPro"/>
</dbReference>
<dbReference type="Gene3D" id="1.10.10.1420">
    <property type="entry name" value="DNA replication factor Cdt1, C-terminal WH domain"/>
    <property type="match status" value="1"/>
</dbReference>
<dbReference type="InterPro" id="IPR038090">
    <property type="entry name" value="Cdt1_C_WH_dom_sf"/>
</dbReference>
<dbReference type="STRING" id="51028.A0A0N4UXQ2"/>
<dbReference type="Proteomes" id="UP000274131">
    <property type="component" value="Unassembled WGS sequence"/>
</dbReference>
<organism evidence="4">
    <name type="scientific">Enterobius vermicularis</name>
    <name type="common">Human pinworm</name>
    <dbReference type="NCBI Taxonomy" id="51028"/>
    <lineage>
        <taxon>Eukaryota</taxon>
        <taxon>Metazoa</taxon>
        <taxon>Ecdysozoa</taxon>
        <taxon>Nematoda</taxon>
        <taxon>Chromadorea</taxon>
        <taxon>Rhabditida</taxon>
        <taxon>Spirurina</taxon>
        <taxon>Oxyuridomorpha</taxon>
        <taxon>Oxyuroidea</taxon>
        <taxon>Oxyuridae</taxon>
        <taxon>Enterobius</taxon>
    </lineage>
</organism>
<dbReference type="InterPro" id="IPR036390">
    <property type="entry name" value="WH_DNA-bd_sf"/>
</dbReference>
<dbReference type="InterPro" id="IPR014939">
    <property type="entry name" value="CDT1_Gemini-bd-like"/>
</dbReference>
<dbReference type="PANTHER" id="PTHR28637:SF1">
    <property type="entry name" value="DNA REPLICATION FACTOR CDT1"/>
    <property type="match status" value="1"/>
</dbReference>
<dbReference type="GO" id="GO:0005634">
    <property type="term" value="C:nucleus"/>
    <property type="evidence" value="ECO:0007669"/>
    <property type="project" value="TreeGrafter"/>
</dbReference>
<dbReference type="AlphaFoldDB" id="A0A0N4UXQ2"/>
<reference evidence="2 3" key="2">
    <citation type="submission" date="2018-10" db="EMBL/GenBank/DDBJ databases">
        <authorList>
            <consortium name="Pathogen Informatics"/>
        </authorList>
    </citation>
    <scope>NUCLEOTIDE SEQUENCE [LARGE SCALE GENOMIC DNA]</scope>
</reference>
<dbReference type="SMART" id="SM01075">
    <property type="entry name" value="CDT1"/>
    <property type="match status" value="1"/>
</dbReference>
<evidence type="ECO:0000313" key="3">
    <source>
        <dbReference type="Proteomes" id="UP000274131"/>
    </source>
</evidence>
<dbReference type="GO" id="GO:0000076">
    <property type="term" value="P:DNA replication checkpoint signaling"/>
    <property type="evidence" value="ECO:0007669"/>
    <property type="project" value="TreeGrafter"/>
</dbReference>
<dbReference type="WBParaSite" id="EVEC_0000232401-mRNA-1">
    <property type="protein sequence ID" value="EVEC_0000232401-mRNA-1"/>
    <property type="gene ID" value="EVEC_0000232401"/>
</dbReference>
<protein>
    <submittedName>
        <fullName evidence="4">CDT1 domain-containing protein</fullName>
    </submittedName>
</protein>
<proteinExistence type="predicted"/>
<dbReference type="GO" id="GO:0030174">
    <property type="term" value="P:regulation of DNA-templated DNA replication initiation"/>
    <property type="evidence" value="ECO:0007669"/>
    <property type="project" value="InterPro"/>
</dbReference>
<dbReference type="GO" id="GO:0070182">
    <property type="term" value="F:DNA polymerase binding"/>
    <property type="evidence" value="ECO:0007669"/>
    <property type="project" value="TreeGrafter"/>
</dbReference>
<evidence type="ECO:0000313" key="4">
    <source>
        <dbReference type="WBParaSite" id="EVEC_0000232401-mRNA-1"/>
    </source>
</evidence>
<evidence type="ECO:0000313" key="2">
    <source>
        <dbReference type="EMBL" id="VDD86889.1"/>
    </source>
</evidence>
<name>A0A0N4UXQ2_ENTVE</name>
<accession>A0A0N4UXQ2</accession>
<dbReference type="SUPFAM" id="SSF46785">
    <property type="entry name" value="Winged helix' DNA-binding domain"/>
    <property type="match status" value="1"/>
</dbReference>
<dbReference type="PANTHER" id="PTHR28637">
    <property type="entry name" value="DNA REPLICATION FACTOR CDT1"/>
    <property type="match status" value="1"/>
</dbReference>
<evidence type="ECO:0000259" key="1">
    <source>
        <dbReference type="SMART" id="SM01075"/>
    </source>
</evidence>
<feature type="domain" description="CDT1 Geminin-binding" evidence="1">
    <location>
        <begin position="222"/>
        <end position="417"/>
    </location>
</feature>
<sequence>MSVSLRRTCRSRRNGLKFVEVDGRSAVAQAKVTEYFPIVRRGKFFGKRTKLEVQATVAAKEHFEIAATTEKLVLKSGKEQKAATEDKYKATSGVKALEVENSPRPVKRRLRFDGEEPFGFQYFASVGRGKMGFFLAFLTAEVKVDNEEAVLLSPTKTVRLPVSPAKSPLKPVKVLKTPQKIQPENIPVEVSEEEGERRKGCLDYGQASLLKPEVKECASYKLPKKYENLLKLFESAERANYIDVSRNFTVKNFAQIVFLYPRAYSVRVEECKAEEVGCQGRFKYIVEANLVDDIWEYMVSKTPVKGAPTPVIHSPLSSPIKLHLVGSPRKTPVKMAPSLRPLERDLRPKLEAWRLVARAAVFKYQLIEFIREKKSSLLEGLKKLSSPIEFESSCHPHSLEGLDDDLFEDIPEATLPEIPESNNNLCRNAKSYLRMVKDNSLLSKVQDTIDLLRSPDKKSAIVQGREISLSPRKFAAECKEKPDNLSILERIRMKEMERKRREGLYDPVKESRRANLQGLSSYLLRFCRLFTFNKTGSLPLPFVCEKMRSGLGVWSKSEQLSCTMKKLAELLVIL</sequence>
<dbReference type="GO" id="GO:0003677">
    <property type="term" value="F:DNA binding"/>
    <property type="evidence" value="ECO:0007669"/>
    <property type="project" value="InterPro"/>
</dbReference>
<gene>
    <name evidence="2" type="ORF">EVEC_LOCUS2032</name>
</gene>
<dbReference type="Pfam" id="PF08839">
    <property type="entry name" value="CDT1"/>
    <property type="match status" value="1"/>
</dbReference>
<dbReference type="OrthoDB" id="5915520at2759"/>